<evidence type="ECO:0000313" key="2">
    <source>
        <dbReference type="Proteomes" id="UP000324222"/>
    </source>
</evidence>
<dbReference type="AlphaFoldDB" id="A0A5B7EJE8"/>
<dbReference type="EMBL" id="VSRR010002798">
    <property type="protein sequence ID" value="MPC33289.1"/>
    <property type="molecule type" value="Genomic_DNA"/>
</dbReference>
<reference evidence="1 2" key="1">
    <citation type="submission" date="2019-05" db="EMBL/GenBank/DDBJ databases">
        <title>Another draft genome of Portunus trituberculatus and its Hox gene families provides insights of decapod evolution.</title>
        <authorList>
            <person name="Jeong J.-H."/>
            <person name="Song I."/>
            <person name="Kim S."/>
            <person name="Choi T."/>
            <person name="Kim D."/>
            <person name="Ryu S."/>
            <person name="Kim W."/>
        </authorList>
    </citation>
    <scope>NUCLEOTIDE SEQUENCE [LARGE SCALE GENOMIC DNA]</scope>
    <source>
        <tissue evidence="1">Muscle</tissue>
    </source>
</reference>
<protein>
    <submittedName>
        <fullName evidence="1">Uncharacterized protein</fullName>
    </submittedName>
</protein>
<comment type="caution">
    <text evidence="1">The sequence shown here is derived from an EMBL/GenBank/DDBJ whole genome shotgun (WGS) entry which is preliminary data.</text>
</comment>
<name>A0A5B7EJE8_PORTR</name>
<keyword evidence="2" id="KW-1185">Reference proteome</keyword>
<organism evidence="1 2">
    <name type="scientific">Portunus trituberculatus</name>
    <name type="common">Swimming crab</name>
    <name type="synonym">Neptunus trituberculatus</name>
    <dbReference type="NCBI Taxonomy" id="210409"/>
    <lineage>
        <taxon>Eukaryota</taxon>
        <taxon>Metazoa</taxon>
        <taxon>Ecdysozoa</taxon>
        <taxon>Arthropoda</taxon>
        <taxon>Crustacea</taxon>
        <taxon>Multicrustacea</taxon>
        <taxon>Malacostraca</taxon>
        <taxon>Eumalacostraca</taxon>
        <taxon>Eucarida</taxon>
        <taxon>Decapoda</taxon>
        <taxon>Pleocyemata</taxon>
        <taxon>Brachyura</taxon>
        <taxon>Eubrachyura</taxon>
        <taxon>Portunoidea</taxon>
        <taxon>Portunidae</taxon>
        <taxon>Portuninae</taxon>
        <taxon>Portunus</taxon>
    </lineage>
</organism>
<gene>
    <name evidence="1" type="ORF">E2C01_026633</name>
</gene>
<evidence type="ECO:0000313" key="1">
    <source>
        <dbReference type="EMBL" id="MPC33289.1"/>
    </source>
</evidence>
<dbReference type="Proteomes" id="UP000324222">
    <property type="component" value="Unassembled WGS sequence"/>
</dbReference>
<sequence length="59" mass="6532">MQLCLLRVTATWTGPTVSSRADFSGFPDFSPPEDEANEAFQCLCQPDLLDDLDFHTANP</sequence>
<accession>A0A5B7EJE8</accession>
<proteinExistence type="predicted"/>